<dbReference type="PANTHER" id="PTHR12197">
    <property type="entry name" value="HISTONE-LYSINE N-METHYLTRANSFERASE SMYD"/>
    <property type="match status" value="1"/>
</dbReference>
<sequence>MERNPPTFASELVELRTTADGGRSLFAIRDLESSTRIHSSQAPFAHVIYKDYRREVCMQCFAYSASDHAPQNIGGSRTWSVKWSREGAATAWFCSEACKEIWERDKTSSLLMDVDAILNKGQVATRKKFKSSAEEEKIKAMLPSFEAGCPPITQETIDQAWASVEALATSKPQLISYCSTLDLEDMELEIARSLASAVMQRYICDRQYSPDPSGPPIPRSSWSELLDLQKNELSNVRTRPYILSAHLRIYAFLCNTLPKYLLPYMSTVRDVLARDTGNAFGIWDGDRRDEMLGWGIWVSASYFNHTCTPNLRKTRQGRVLHFETTRKIQAGEELCISYIDTDSPVDKRRRELEESWFFTCACLRCAKES</sequence>
<dbReference type="InterPro" id="IPR050869">
    <property type="entry name" value="H3K4_H4K5_MeTrfase"/>
</dbReference>
<dbReference type="InterPro" id="IPR046341">
    <property type="entry name" value="SET_dom_sf"/>
</dbReference>
<dbReference type="EMBL" id="KN839850">
    <property type="protein sequence ID" value="KIJ63604.1"/>
    <property type="molecule type" value="Genomic_DNA"/>
</dbReference>
<dbReference type="AlphaFoldDB" id="A0A0C9VDJ7"/>
<evidence type="ECO:0000259" key="1">
    <source>
        <dbReference type="PROSITE" id="PS50280"/>
    </source>
</evidence>
<name>A0A0C9VDJ7_9AGAM</name>
<dbReference type="PROSITE" id="PS50280">
    <property type="entry name" value="SET"/>
    <property type="match status" value="1"/>
</dbReference>
<dbReference type="Proteomes" id="UP000053820">
    <property type="component" value="Unassembled WGS sequence"/>
</dbReference>
<feature type="domain" description="SET" evidence="1">
    <location>
        <begin position="11"/>
        <end position="339"/>
    </location>
</feature>
<accession>A0A0C9VDJ7</accession>
<dbReference type="CDD" id="cd20071">
    <property type="entry name" value="SET_SMYD"/>
    <property type="match status" value="1"/>
</dbReference>
<reference evidence="2 3" key="1">
    <citation type="submission" date="2014-04" db="EMBL/GenBank/DDBJ databases">
        <title>Evolutionary Origins and Diversification of the Mycorrhizal Mutualists.</title>
        <authorList>
            <consortium name="DOE Joint Genome Institute"/>
            <consortium name="Mycorrhizal Genomics Consortium"/>
            <person name="Kohler A."/>
            <person name="Kuo A."/>
            <person name="Nagy L.G."/>
            <person name="Floudas D."/>
            <person name="Copeland A."/>
            <person name="Barry K.W."/>
            <person name="Cichocki N."/>
            <person name="Veneault-Fourrey C."/>
            <person name="LaButti K."/>
            <person name="Lindquist E.A."/>
            <person name="Lipzen A."/>
            <person name="Lundell T."/>
            <person name="Morin E."/>
            <person name="Murat C."/>
            <person name="Riley R."/>
            <person name="Ohm R."/>
            <person name="Sun H."/>
            <person name="Tunlid A."/>
            <person name="Henrissat B."/>
            <person name="Grigoriev I.V."/>
            <person name="Hibbett D.S."/>
            <person name="Martin F."/>
        </authorList>
    </citation>
    <scope>NUCLEOTIDE SEQUENCE [LARGE SCALE GENOMIC DNA]</scope>
    <source>
        <strain evidence="2 3">MD-312</strain>
    </source>
</reference>
<dbReference type="GO" id="GO:0005634">
    <property type="term" value="C:nucleus"/>
    <property type="evidence" value="ECO:0007669"/>
    <property type="project" value="TreeGrafter"/>
</dbReference>
<proteinExistence type="predicted"/>
<evidence type="ECO:0000313" key="2">
    <source>
        <dbReference type="EMBL" id="KIJ63604.1"/>
    </source>
</evidence>
<protein>
    <recommendedName>
        <fullName evidence="1">SET domain-containing protein</fullName>
    </recommendedName>
</protein>
<dbReference type="PANTHER" id="PTHR12197:SF294">
    <property type="entry name" value="POTENTIAL PROTEIN LYSINE METHYLTRANSFERASE SET6"/>
    <property type="match status" value="1"/>
</dbReference>
<gene>
    <name evidence="2" type="ORF">HYDPIDRAFT_113081</name>
</gene>
<dbReference type="Pfam" id="PF00856">
    <property type="entry name" value="SET"/>
    <property type="match status" value="1"/>
</dbReference>
<dbReference type="InterPro" id="IPR001214">
    <property type="entry name" value="SET_dom"/>
</dbReference>
<dbReference type="Gene3D" id="2.170.270.10">
    <property type="entry name" value="SET domain"/>
    <property type="match status" value="1"/>
</dbReference>
<dbReference type="SUPFAM" id="SSF82199">
    <property type="entry name" value="SET domain"/>
    <property type="match status" value="1"/>
</dbReference>
<dbReference type="OrthoDB" id="1028014at2759"/>
<dbReference type="HOGENOM" id="CLU_038964_1_0_1"/>
<keyword evidence="3" id="KW-1185">Reference proteome</keyword>
<organism evidence="2 3">
    <name type="scientific">Hydnomerulius pinastri MD-312</name>
    <dbReference type="NCBI Taxonomy" id="994086"/>
    <lineage>
        <taxon>Eukaryota</taxon>
        <taxon>Fungi</taxon>
        <taxon>Dikarya</taxon>
        <taxon>Basidiomycota</taxon>
        <taxon>Agaricomycotina</taxon>
        <taxon>Agaricomycetes</taxon>
        <taxon>Agaricomycetidae</taxon>
        <taxon>Boletales</taxon>
        <taxon>Boletales incertae sedis</taxon>
        <taxon>Leucogyrophana</taxon>
    </lineage>
</organism>
<evidence type="ECO:0000313" key="3">
    <source>
        <dbReference type="Proteomes" id="UP000053820"/>
    </source>
</evidence>